<reference evidence="2" key="1">
    <citation type="journal article" date="2014" name="Int. J. Syst. Evol. Microbiol.">
        <title>Complete genome sequence of Corynebacterium casei LMG S-19264T (=DSM 44701T), isolated from a smear-ripened cheese.</title>
        <authorList>
            <consortium name="US DOE Joint Genome Institute (JGI-PGF)"/>
            <person name="Walter F."/>
            <person name="Albersmeier A."/>
            <person name="Kalinowski J."/>
            <person name="Ruckert C."/>
        </authorList>
    </citation>
    <scope>NUCLEOTIDE SEQUENCE</scope>
    <source>
        <strain evidence="2">CGMCC 1.12153</strain>
    </source>
</reference>
<dbReference type="AlphaFoldDB" id="A0A917B146"/>
<feature type="transmembrane region" description="Helical" evidence="1">
    <location>
        <begin position="66"/>
        <end position="94"/>
    </location>
</feature>
<feature type="transmembrane region" description="Helical" evidence="1">
    <location>
        <begin position="186"/>
        <end position="205"/>
    </location>
</feature>
<evidence type="ECO:0000313" key="2">
    <source>
        <dbReference type="EMBL" id="GGF16398.1"/>
    </source>
</evidence>
<dbReference type="RefSeq" id="WP_188376693.1">
    <property type="nucleotide sequence ID" value="NZ_BMEL01000001.1"/>
</dbReference>
<evidence type="ECO:0000313" key="3">
    <source>
        <dbReference type="Proteomes" id="UP000660110"/>
    </source>
</evidence>
<feature type="transmembrane region" description="Helical" evidence="1">
    <location>
        <begin position="419"/>
        <end position="441"/>
    </location>
</feature>
<feature type="transmembrane region" description="Helical" evidence="1">
    <location>
        <begin position="447"/>
        <end position="469"/>
    </location>
</feature>
<feature type="transmembrane region" description="Helical" evidence="1">
    <location>
        <begin position="146"/>
        <end position="174"/>
    </location>
</feature>
<feature type="transmembrane region" description="Helical" evidence="1">
    <location>
        <begin position="516"/>
        <end position="540"/>
    </location>
</feature>
<dbReference type="Proteomes" id="UP000660110">
    <property type="component" value="Unassembled WGS sequence"/>
</dbReference>
<proteinExistence type="predicted"/>
<keyword evidence="1" id="KW-0812">Transmembrane</keyword>
<accession>A0A917B146</accession>
<comment type="caution">
    <text evidence="2">The sequence shown here is derived from an EMBL/GenBank/DDBJ whole genome shotgun (WGS) entry which is preliminary data.</text>
</comment>
<feature type="transmembrane region" description="Helical" evidence="1">
    <location>
        <begin position="27"/>
        <end position="46"/>
    </location>
</feature>
<feature type="transmembrane region" description="Helical" evidence="1">
    <location>
        <begin position="255"/>
        <end position="275"/>
    </location>
</feature>
<feature type="transmembrane region" description="Helical" evidence="1">
    <location>
        <begin position="327"/>
        <end position="348"/>
    </location>
</feature>
<gene>
    <name evidence="2" type="ORF">GCM10010954_13760</name>
</gene>
<sequence length="553" mass="61806">MNKTWRLIRLMLKMQFSMAGKSSGEKIGYLFLLIFAIPFSLFIFYAMDGIIGGLYEVLAPLNNESFILGILFISMFCLFIFISLGSIISSFYFADDIEAFISLPYQPYQIMLGKSAAPFLTLYVTNAAILAPALLIYGGYSDAGVLYYMYAILIWLVTPLLPFVLTAIVIMYLMRFLNLSKNKDRIKIVAGLLTFAFIIGLNIILRLDSGSNQLGEDLGQLFMEQNALLELVTAFFPSAYLSSISLTQPGTLLGFFYLVLLFLMTFGIFFIYLTAGQKLYFKGVLGLSAGSKNHLNEKKVTKHIKQKNVLYMSWMKEMKIMLRTPTFFTQIIVQSLVFPVLFIVIVVFDTGNSSLSAASIEPMLEGTDEKYIVLAMLGFTVFALGINPASISSVSRDGKSWFNHLYMPLQPKTVISSKVLAAFTINLVTLLVISVIALAFINIPAVIVSVWLVLSLITNWVTSVVGTSLDLYMPNLKWTDEREIFKGRMIGILALVIEVVLFGSMILILWKSAFITGLWATTIVLAVLLAVFTFVSHLILKKMIHNHFYSIAS</sequence>
<dbReference type="Pfam" id="PF16949">
    <property type="entry name" value="ABC_tran_2"/>
    <property type="match status" value="1"/>
</dbReference>
<name>A0A917B146_HALAA</name>
<feature type="transmembrane region" description="Helical" evidence="1">
    <location>
        <begin position="115"/>
        <end position="140"/>
    </location>
</feature>
<keyword evidence="1" id="KW-0472">Membrane</keyword>
<feature type="transmembrane region" description="Helical" evidence="1">
    <location>
        <begin position="371"/>
        <end position="391"/>
    </location>
</feature>
<keyword evidence="1" id="KW-1133">Transmembrane helix</keyword>
<protein>
    <submittedName>
        <fullName evidence="2">ABC transporter permease</fullName>
    </submittedName>
</protein>
<dbReference type="InterPro" id="IPR031599">
    <property type="entry name" value="ABC_tran_2"/>
</dbReference>
<dbReference type="EMBL" id="BMEL01000001">
    <property type="protein sequence ID" value="GGF16398.1"/>
    <property type="molecule type" value="Genomic_DNA"/>
</dbReference>
<organism evidence="2 3">
    <name type="scientific">Halobacillus andaensis</name>
    <dbReference type="NCBI Taxonomy" id="1176239"/>
    <lineage>
        <taxon>Bacteria</taxon>
        <taxon>Bacillati</taxon>
        <taxon>Bacillota</taxon>
        <taxon>Bacilli</taxon>
        <taxon>Bacillales</taxon>
        <taxon>Bacillaceae</taxon>
        <taxon>Halobacillus</taxon>
    </lineage>
</organism>
<feature type="transmembrane region" description="Helical" evidence="1">
    <location>
        <begin position="490"/>
        <end position="510"/>
    </location>
</feature>
<keyword evidence="3" id="KW-1185">Reference proteome</keyword>
<evidence type="ECO:0000256" key="1">
    <source>
        <dbReference type="SAM" id="Phobius"/>
    </source>
</evidence>
<reference evidence="2" key="2">
    <citation type="submission" date="2020-09" db="EMBL/GenBank/DDBJ databases">
        <authorList>
            <person name="Sun Q."/>
            <person name="Zhou Y."/>
        </authorList>
    </citation>
    <scope>NUCLEOTIDE SEQUENCE</scope>
    <source>
        <strain evidence="2">CGMCC 1.12153</strain>
    </source>
</reference>